<dbReference type="Proteomes" id="UP000499080">
    <property type="component" value="Unassembled WGS sequence"/>
</dbReference>
<dbReference type="GO" id="GO:0071897">
    <property type="term" value="P:DNA biosynthetic process"/>
    <property type="evidence" value="ECO:0007669"/>
    <property type="project" value="UniProtKB-ARBA"/>
</dbReference>
<keyword evidence="3" id="KW-1185">Reference proteome</keyword>
<gene>
    <name evidence="2" type="ORF">AVEN_52082_1</name>
</gene>
<protein>
    <recommendedName>
        <fullName evidence="1">Reverse transcriptase domain-containing protein</fullName>
    </recommendedName>
</protein>
<dbReference type="OrthoDB" id="6437248at2759"/>
<dbReference type="AlphaFoldDB" id="A0A4Y1ZWJ4"/>
<sequence>MALSLHTLPRNPINQQQTCRISLHIYRIIRQRSLEIRVLLSGGLGKSSYFGLIFCLNDLIIFIFSYTKYTIESVVIVKNFEHEILTNLHVSDLPESEKHNFGLMSVCVSILQNRKVSLLTPQGRTTKDRKQGCPQGPFSGPALLTLVANEILNHVWQDNVHIQAFADDFVLVIEADTNKSLVKDMQSEITYFSSWCSENELAISTDKTNYILFSKMARSPKITWNGYNINRVKSFKYLGIHVDDRLNWLEHINNQGHKAIKMQQNLKTIAGGNWGIFQIN</sequence>
<dbReference type="PROSITE" id="PS50878">
    <property type="entry name" value="RT_POL"/>
    <property type="match status" value="1"/>
</dbReference>
<dbReference type="Pfam" id="PF00078">
    <property type="entry name" value="RVT_1"/>
    <property type="match status" value="1"/>
</dbReference>
<dbReference type="InterPro" id="IPR052560">
    <property type="entry name" value="RdDP_mobile_element"/>
</dbReference>
<comment type="caution">
    <text evidence="2">The sequence shown here is derived from an EMBL/GenBank/DDBJ whole genome shotgun (WGS) entry which is preliminary data.</text>
</comment>
<feature type="domain" description="Reverse transcriptase" evidence="1">
    <location>
        <begin position="1"/>
        <end position="229"/>
    </location>
</feature>
<dbReference type="InterPro" id="IPR043502">
    <property type="entry name" value="DNA/RNA_pol_sf"/>
</dbReference>
<name>A0A4Y1ZWJ4_ARAVE</name>
<dbReference type="EMBL" id="BGPR01078670">
    <property type="protein sequence ID" value="GBL71493.1"/>
    <property type="molecule type" value="Genomic_DNA"/>
</dbReference>
<proteinExistence type="predicted"/>
<evidence type="ECO:0000259" key="1">
    <source>
        <dbReference type="PROSITE" id="PS50878"/>
    </source>
</evidence>
<evidence type="ECO:0000313" key="3">
    <source>
        <dbReference type="Proteomes" id="UP000499080"/>
    </source>
</evidence>
<organism evidence="2 3">
    <name type="scientific">Araneus ventricosus</name>
    <name type="common">Orbweaver spider</name>
    <name type="synonym">Epeira ventricosa</name>
    <dbReference type="NCBI Taxonomy" id="182803"/>
    <lineage>
        <taxon>Eukaryota</taxon>
        <taxon>Metazoa</taxon>
        <taxon>Ecdysozoa</taxon>
        <taxon>Arthropoda</taxon>
        <taxon>Chelicerata</taxon>
        <taxon>Arachnida</taxon>
        <taxon>Araneae</taxon>
        <taxon>Araneomorphae</taxon>
        <taxon>Entelegynae</taxon>
        <taxon>Araneoidea</taxon>
        <taxon>Araneidae</taxon>
        <taxon>Araneus</taxon>
    </lineage>
</organism>
<dbReference type="PANTHER" id="PTHR36688:SF1">
    <property type="entry name" value="ENDONUCLEASE_EXONUCLEASE_PHOSPHATASE DOMAIN-CONTAINING PROTEIN"/>
    <property type="match status" value="1"/>
</dbReference>
<dbReference type="SUPFAM" id="SSF56672">
    <property type="entry name" value="DNA/RNA polymerases"/>
    <property type="match status" value="1"/>
</dbReference>
<dbReference type="InterPro" id="IPR000477">
    <property type="entry name" value="RT_dom"/>
</dbReference>
<accession>A0A4Y1ZWJ4</accession>
<dbReference type="PANTHER" id="PTHR36688">
    <property type="entry name" value="ENDO/EXONUCLEASE/PHOSPHATASE DOMAIN-CONTAINING PROTEIN"/>
    <property type="match status" value="1"/>
</dbReference>
<evidence type="ECO:0000313" key="2">
    <source>
        <dbReference type="EMBL" id="GBL71493.1"/>
    </source>
</evidence>
<reference evidence="2 3" key="1">
    <citation type="journal article" date="2019" name="Sci. Rep.">
        <title>Orb-weaving spider Araneus ventricosus genome elucidates the spidroin gene catalogue.</title>
        <authorList>
            <person name="Kono N."/>
            <person name="Nakamura H."/>
            <person name="Ohtoshi R."/>
            <person name="Moran D.A.P."/>
            <person name="Shinohara A."/>
            <person name="Yoshida Y."/>
            <person name="Fujiwara M."/>
            <person name="Mori M."/>
            <person name="Tomita M."/>
            <person name="Arakawa K."/>
        </authorList>
    </citation>
    <scope>NUCLEOTIDE SEQUENCE [LARGE SCALE GENOMIC DNA]</scope>
</reference>